<dbReference type="AlphaFoldDB" id="A0AAV7WP55"/>
<comment type="caution">
    <text evidence="2">The sequence shown here is derived from an EMBL/GenBank/DDBJ whole genome shotgun (WGS) entry which is preliminary data.</text>
</comment>
<evidence type="ECO:0000256" key="1">
    <source>
        <dbReference type="SAM" id="MobiDB-lite"/>
    </source>
</evidence>
<dbReference type="EMBL" id="JANPWB010000001">
    <property type="protein sequence ID" value="KAJ1215839.1"/>
    <property type="molecule type" value="Genomic_DNA"/>
</dbReference>
<keyword evidence="3" id="KW-1185">Reference proteome</keyword>
<organism evidence="2 3">
    <name type="scientific">Pleurodeles waltl</name>
    <name type="common">Iberian ribbed newt</name>
    <dbReference type="NCBI Taxonomy" id="8319"/>
    <lineage>
        <taxon>Eukaryota</taxon>
        <taxon>Metazoa</taxon>
        <taxon>Chordata</taxon>
        <taxon>Craniata</taxon>
        <taxon>Vertebrata</taxon>
        <taxon>Euteleostomi</taxon>
        <taxon>Amphibia</taxon>
        <taxon>Batrachia</taxon>
        <taxon>Caudata</taxon>
        <taxon>Salamandroidea</taxon>
        <taxon>Salamandridae</taxon>
        <taxon>Pleurodelinae</taxon>
        <taxon>Pleurodeles</taxon>
    </lineage>
</organism>
<reference evidence="2" key="1">
    <citation type="journal article" date="2022" name="bioRxiv">
        <title>Sequencing and chromosome-scale assembly of the giantPleurodeles waltlgenome.</title>
        <authorList>
            <person name="Brown T."/>
            <person name="Elewa A."/>
            <person name="Iarovenko S."/>
            <person name="Subramanian E."/>
            <person name="Araus A.J."/>
            <person name="Petzold A."/>
            <person name="Susuki M."/>
            <person name="Suzuki K.-i.T."/>
            <person name="Hayashi T."/>
            <person name="Toyoda A."/>
            <person name="Oliveira C."/>
            <person name="Osipova E."/>
            <person name="Leigh N.D."/>
            <person name="Simon A."/>
            <person name="Yun M.H."/>
        </authorList>
    </citation>
    <scope>NUCLEOTIDE SEQUENCE</scope>
    <source>
        <strain evidence="2">20211129_DDA</strain>
        <tissue evidence="2">Liver</tissue>
    </source>
</reference>
<evidence type="ECO:0000313" key="3">
    <source>
        <dbReference type="Proteomes" id="UP001066276"/>
    </source>
</evidence>
<evidence type="ECO:0000313" key="2">
    <source>
        <dbReference type="EMBL" id="KAJ1215839.1"/>
    </source>
</evidence>
<accession>A0AAV7WP55</accession>
<gene>
    <name evidence="2" type="ORF">NDU88_003446</name>
</gene>
<sequence>MDTPGLPWPQRGDLELQSCLWGLTVGDVAQWPGGCGRPCIRAGDLWQQRSGLSPKSKAVLVRPRLGAPHCRNAAGERHLSVSRLRRSASGASAAMQRSWPGLVRFAASDQGQPGKLSTPRYLGATLS</sequence>
<dbReference type="Proteomes" id="UP001066276">
    <property type="component" value="Chromosome 1_1"/>
</dbReference>
<protein>
    <submittedName>
        <fullName evidence="2">Uncharacterized protein</fullName>
    </submittedName>
</protein>
<feature type="region of interest" description="Disordered" evidence="1">
    <location>
        <begin position="108"/>
        <end position="127"/>
    </location>
</feature>
<proteinExistence type="predicted"/>
<name>A0AAV7WP55_PLEWA</name>